<dbReference type="EMBL" id="QQOH01000005">
    <property type="protein sequence ID" value="RDE18287.1"/>
    <property type="molecule type" value="Genomic_DNA"/>
</dbReference>
<dbReference type="SUPFAM" id="SSF46955">
    <property type="entry name" value="Putative DNA-binding domain"/>
    <property type="match status" value="1"/>
</dbReference>
<reference evidence="4 5" key="1">
    <citation type="submission" date="2018-07" db="EMBL/GenBank/DDBJ databases">
        <title>Motiliproteus coralliicola sp. nov., a bacterium isolated from Coral.</title>
        <authorList>
            <person name="Wang G."/>
        </authorList>
    </citation>
    <scope>NUCLEOTIDE SEQUENCE [LARGE SCALE GENOMIC DNA]</scope>
    <source>
        <strain evidence="4 5">C34</strain>
    </source>
</reference>
<dbReference type="SMART" id="SM00422">
    <property type="entry name" value="HTH_MERR"/>
    <property type="match status" value="1"/>
</dbReference>
<sequence>MRIGELARQTGTETVTIRFYEKQGLMPPPARSDSNYRIYNDTHKERLLFIRHCRGMDISLEEIATLLECREHPAMSCDNVNRMIDSHISQVLQQINDLQRLEQQLRQLRQRCNNERNPMGQAADCGILDSLEHCEPDGCHNHQRHKETNS</sequence>
<feature type="coiled-coil region" evidence="2">
    <location>
        <begin position="84"/>
        <end position="118"/>
    </location>
</feature>
<feature type="domain" description="HTH merR-type" evidence="3">
    <location>
        <begin position="1"/>
        <end position="69"/>
    </location>
</feature>
<evidence type="ECO:0000256" key="1">
    <source>
        <dbReference type="ARBA" id="ARBA00023125"/>
    </source>
</evidence>
<dbReference type="GO" id="GO:0046872">
    <property type="term" value="F:metal ion binding"/>
    <property type="evidence" value="ECO:0007669"/>
    <property type="project" value="InterPro"/>
</dbReference>
<gene>
    <name evidence="4" type="primary">cadR</name>
    <name evidence="4" type="ORF">DV711_16625</name>
</gene>
<evidence type="ECO:0000259" key="3">
    <source>
        <dbReference type="PROSITE" id="PS50937"/>
    </source>
</evidence>
<organism evidence="4 5">
    <name type="scientific">Motiliproteus coralliicola</name>
    <dbReference type="NCBI Taxonomy" id="2283196"/>
    <lineage>
        <taxon>Bacteria</taxon>
        <taxon>Pseudomonadati</taxon>
        <taxon>Pseudomonadota</taxon>
        <taxon>Gammaproteobacteria</taxon>
        <taxon>Oceanospirillales</taxon>
        <taxon>Oceanospirillaceae</taxon>
        <taxon>Motiliproteus</taxon>
    </lineage>
</organism>
<dbReference type="AlphaFoldDB" id="A0A369W9E4"/>
<keyword evidence="5" id="KW-1185">Reference proteome</keyword>
<evidence type="ECO:0000256" key="2">
    <source>
        <dbReference type="SAM" id="Coils"/>
    </source>
</evidence>
<dbReference type="GO" id="GO:0003700">
    <property type="term" value="F:DNA-binding transcription factor activity"/>
    <property type="evidence" value="ECO:0007669"/>
    <property type="project" value="InterPro"/>
</dbReference>
<dbReference type="PANTHER" id="PTHR30204">
    <property type="entry name" value="REDOX-CYCLING DRUG-SENSING TRANSCRIPTIONAL ACTIVATOR SOXR"/>
    <property type="match status" value="1"/>
</dbReference>
<dbReference type="OrthoDB" id="9808480at2"/>
<name>A0A369W9E4_9GAMM</name>
<keyword evidence="1" id="KW-0238">DNA-binding</keyword>
<dbReference type="PRINTS" id="PR00040">
    <property type="entry name" value="HTHMERR"/>
</dbReference>
<protein>
    <submittedName>
        <fullName evidence="4">Cd(II)/Pb(II)-responsive transcriptional regulator</fullName>
    </submittedName>
</protein>
<dbReference type="PROSITE" id="PS50937">
    <property type="entry name" value="HTH_MERR_2"/>
    <property type="match status" value="1"/>
</dbReference>
<dbReference type="PANTHER" id="PTHR30204:SF92">
    <property type="entry name" value="HTH-TYPE TRANSCRIPTIONAL REGULATOR ZNTR"/>
    <property type="match status" value="1"/>
</dbReference>
<dbReference type="InterPro" id="IPR009061">
    <property type="entry name" value="DNA-bd_dom_put_sf"/>
</dbReference>
<dbReference type="Pfam" id="PF13411">
    <property type="entry name" value="MerR_1"/>
    <property type="match status" value="1"/>
</dbReference>
<comment type="caution">
    <text evidence="4">The sequence shown here is derived from an EMBL/GenBank/DDBJ whole genome shotgun (WGS) entry which is preliminary data.</text>
</comment>
<evidence type="ECO:0000313" key="4">
    <source>
        <dbReference type="EMBL" id="RDE18287.1"/>
    </source>
</evidence>
<dbReference type="GO" id="GO:0003677">
    <property type="term" value="F:DNA binding"/>
    <property type="evidence" value="ECO:0007669"/>
    <property type="project" value="UniProtKB-KW"/>
</dbReference>
<evidence type="ECO:0000313" key="5">
    <source>
        <dbReference type="Proteomes" id="UP000253769"/>
    </source>
</evidence>
<dbReference type="GO" id="GO:0045893">
    <property type="term" value="P:positive regulation of DNA-templated transcription"/>
    <property type="evidence" value="ECO:0007669"/>
    <property type="project" value="InterPro"/>
</dbReference>
<dbReference type="InterPro" id="IPR047057">
    <property type="entry name" value="MerR_fam"/>
</dbReference>
<dbReference type="CDD" id="cd04784">
    <property type="entry name" value="HTH_CadR-PbrR"/>
    <property type="match status" value="1"/>
</dbReference>
<dbReference type="Proteomes" id="UP000253769">
    <property type="component" value="Unassembled WGS sequence"/>
</dbReference>
<dbReference type="RefSeq" id="WP_114696863.1">
    <property type="nucleotide sequence ID" value="NZ_QQOH01000005.1"/>
</dbReference>
<proteinExistence type="predicted"/>
<keyword evidence="2" id="KW-0175">Coiled coil</keyword>
<dbReference type="InterPro" id="IPR011791">
    <property type="entry name" value="CadR-PbrR"/>
</dbReference>
<dbReference type="Gene3D" id="1.10.1660.10">
    <property type="match status" value="1"/>
</dbReference>
<dbReference type="InterPro" id="IPR000551">
    <property type="entry name" value="MerR-type_HTH_dom"/>
</dbReference>
<dbReference type="NCBIfam" id="TIGR02047">
    <property type="entry name" value="CadR-PbrR"/>
    <property type="match status" value="1"/>
</dbReference>
<accession>A0A369W9E4</accession>